<dbReference type="EMBL" id="JAUQSX010000008">
    <property type="protein sequence ID" value="MDO7847977.1"/>
    <property type="molecule type" value="Genomic_DNA"/>
</dbReference>
<reference evidence="2" key="1">
    <citation type="submission" date="2023-07" db="EMBL/GenBank/DDBJ databases">
        <authorList>
            <person name="Kim M.K."/>
        </authorList>
    </citation>
    <scope>NUCLEOTIDE SEQUENCE</scope>
    <source>
        <strain evidence="2">M29</strain>
    </source>
</reference>
<dbReference type="Gene3D" id="3.90.226.10">
    <property type="entry name" value="2-enoyl-CoA Hydratase, Chain A, domain 1"/>
    <property type="match status" value="1"/>
</dbReference>
<evidence type="ECO:0000313" key="2">
    <source>
        <dbReference type="EMBL" id="MDO7847977.1"/>
    </source>
</evidence>
<dbReference type="InterPro" id="IPR029045">
    <property type="entry name" value="ClpP/crotonase-like_dom_sf"/>
</dbReference>
<dbReference type="Pfam" id="PF03572">
    <property type="entry name" value="Peptidase_S41"/>
    <property type="match status" value="1"/>
</dbReference>
<feature type="domain" description="Tail specific protease" evidence="1">
    <location>
        <begin position="570"/>
        <end position="714"/>
    </location>
</feature>
<keyword evidence="3" id="KW-1185">Reference proteome</keyword>
<comment type="caution">
    <text evidence="2">The sequence shown here is derived from an EMBL/GenBank/DDBJ whole genome shotgun (WGS) entry which is preliminary data.</text>
</comment>
<accession>A0ABT9ADP5</accession>
<protein>
    <submittedName>
        <fullName evidence="2">S41 family peptidase</fullName>
    </submittedName>
</protein>
<dbReference type="PANTHER" id="PTHR32060">
    <property type="entry name" value="TAIL-SPECIFIC PROTEASE"/>
    <property type="match status" value="1"/>
</dbReference>
<dbReference type="PANTHER" id="PTHR32060:SF30">
    <property type="entry name" value="CARBOXY-TERMINAL PROCESSING PROTEASE CTPA"/>
    <property type="match status" value="1"/>
</dbReference>
<dbReference type="Proteomes" id="UP001167796">
    <property type="component" value="Unassembled WGS sequence"/>
</dbReference>
<dbReference type="Gene3D" id="3.30.750.44">
    <property type="match status" value="1"/>
</dbReference>
<proteinExistence type="predicted"/>
<name>A0ABT9ADP5_9BACT</name>
<gene>
    <name evidence="2" type="ORF">Q5H92_16545</name>
</gene>
<evidence type="ECO:0000259" key="1">
    <source>
        <dbReference type="Pfam" id="PF03572"/>
    </source>
</evidence>
<dbReference type="SUPFAM" id="SSF52096">
    <property type="entry name" value="ClpP/crotonase"/>
    <property type="match status" value="1"/>
</dbReference>
<dbReference type="RefSeq" id="WP_305012659.1">
    <property type="nucleotide sequence ID" value="NZ_JAUQSX010000008.1"/>
</dbReference>
<evidence type="ECO:0000313" key="3">
    <source>
        <dbReference type="Proteomes" id="UP001167796"/>
    </source>
</evidence>
<dbReference type="InterPro" id="IPR005151">
    <property type="entry name" value="Tail-specific_protease"/>
</dbReference>
<organism evidence="2 3">
    <name type="scientific">Hymenobacter mellowenesis</name>
    <dbReference type="NCBI Taxonomy" id="3063995"/>
    <lineage>
        <taxon>Bacteria</taxon>
        <taxon>Pseudomonadati</taxon>
        <taxon>Bacteroidota</taxon>
        <taxon>Cytophagia</taxon>
        <taxon>Cytophagales</taxon>
        <taxon>Hymenobacteraceae</taxon>
        <taxon>Hymenobacter</taxon>
    </lineage>
</organism>
<sequence length="741" mass="81384">MRLLLPFVLLAFGARGQAPQALSKQQEKNLSAFARLFGYVRYFHPSDEAQTISWPMLATKGSRQMLAVQNDAELIRELNNLFQPLGPTIRVFSTRQPVKFDPATLQPPGSAHATKVVSWQHQGLYTGKGKMYQSVRLNRPGTPGSTTPLAVSMDASAYAGQPYEVDLSWRRGKNSPPATFTITHRQLLGGTENRRATQQRPNQAVAAAGNHYLFSGRLDSAAQRLDLALGAPAGFEDSLNVTISAIVKGKKVKLSPVQGESDKASDKQTVEIDFTSPDLLAEPLFKEQSRLGDYVTREVAPGISCTVPLALAANAAHTYPLADSLRLNQLHIKANDRTKYPAEWARYQGERTIGLPEVRLANVIEAWNAMRHGYAYWGSATVTPDTLLHQTLRRAYRENSTLEFQRTLELMTAALNDGHAWAMHSAYSSRHYTVPAYLGKVEGQVVVLQVLTPRLAPQLRRGDVVLTIDGVAAEKVLQEQASRISGSPQNKEFRALLALADGPKDQPTTLTLRRGDSTLTVRQPRTMFTPNYQTGNLITAQRPNGWLAPGIYYYNLATMPETLSPAEFQTLAQAKSVIFDIRNYPGNGVYSLIPMLLKAPAETTITYNMDMLRPDQENIRYSPNVVRKEPGAQHLSGKMYFLTDVAAQSHPETFLGLLRGFHLGTFVGRPTSGANGGISYVPLQSGFSVSYSGMLVKNADGSRHHAIGIQPDVLVTPTLASVRQGQDLILETALQLAKSGK</sequence>